<dbReference type="PROSITE" id="PS50885">
    <property type="entry name" value="HAMP"/>
    <property type="match status" value="1"/>
</dbReference>
<feature type="transmembrane region" description="Helical" evidence="13">
    <location>
        <begin position="173"/>
        <end position="191"/>
    </location>
</feature>
<dbReference type="CDD" id="cd00130">
    <property type="entry name" value="PAS"/>
    <property type="match status" value="1"/>
</dbReference>
<dbReference type="GO" id="GO:0005524">
    <property type="term" value="F:ATP binding"/>
    <property type="evidence" value="ECO:0007669"/>
    <property type="project" value="UniProtKB-KW"/>
</dbReference>
<dbReference type="SUPFAM" id="SSF47384">
    <property type="entry name" value="Homodimeric domain of signal transducing histidine kinase"/>
    <property type="match status" value="1"/>
</dbReference>
<comment type="caution">
    <text evidence="16">The sequence shown here is derived from an EMBL/GenBank/DDBJ whole genome shotgun (WGS) entry which is preliminary data.</text>
</comment>
<dbReference type="Gene3D" id="3.30.450.20">
    <property type="entry name" value="PAS domain"/>
    <property type="match status" value="1"/>
</dbReference>
<dbReference type="InterPro" id="IPR003594">
    <property type="entry name" value="HATPase_dom"/>
</dbReference>
<keyword evidence="9" id="KW-0067">ATP-binding</keyword>
<dbReference type="InterPro" id="IPR003661">
    <property type="entry name" value="HisK_dim/P_dom"/>
</dbReference>
<keyword evidence="8 16" id="KW-0418">Kinase</keyword>
<dbReference type="STRING" id="1560234.SP90_16175"/>
<dbReference type="RefSeq" id="WP_066858757.1">
    <property type="nucleotide sequence ID" value="NZ_JXMS01000041.1"/>
</dbReference>
<dbReference type="InterPro" id="IPR050351">
    <property type="entry name" value="BphY/WalK/GraS-like"/>
</dbReference>
<dbReference type="SMART" id="SM00091">
    <property type="entry name" value="PAS"/>
    <property type="match status" value="1"/>
</dbReference>
<evidence type="ECO:0000256" key="1">
    <source>
        <dbReference type="ARBA" id="ARBA00000085"/>
    </source>
</evidence>
<evidence type="ECO:0000256" key="6">
    <source>
        <dbReference type="ARBA" id="ARBA00022692"/>
    </source>
</evidence>
<dbReference type="PANTHER" id="PTHR42878:SF7">
    <property type="entry name" value="SENSOR HISTIDINE KINASE GLRK"/>
    <property type="match status" value="1"/>
</dbReference>
<dbReference type="CDD" id="cd00075">
    <property type="entry name" value="HATPase"/>
    <property type="match status" value="1"/>
</dbReference>
<dbReference type="PANTHER" id="PTHR42878">
    <property type="entry name" value="TWO-COMPONENT HISTIDINE KINASE"/>
    <property type="match status" value="1"/>
</dbReference>
<evidence type="ECO:0000313" key="17">
    <source>
        <dbReference type="Proteomes" id="UP000091979"/>
    </source>
</evidence>
<evidence type="ECO:0000259" key="15">
    <source>
        <dbReference type="PROSITE" id="PS50885"/>
    </source>
</evidence>
<gene>
    <name evidence="16" type="ORF">SP90_16175</name>
</gene>
<dbReference type="Pfam" id="PF02518">
    <property type="entry name" value="HATPase_c"/>
    <property type="match status" value="1"/>
</dbReference>
<feature type="domain" description="HAMP" evidence="15">
    <location>
        <begin position="193"/>
        <end position="245"/>
    </location>
</feature>
<dbReference type="InterPro" id="IPR036890">
    <property type="entry name" value="HATPase_C_sf"/>
</dbReference>
<evidence type="ECO:0000256" key="9">
    <source>
        <dbReference type="ARBA" id="ARBA00022840"/>
    </source>
</evidence>
<dbReference type="SUPFAM" id="SSF55874">
    <property type="entry name" value="ATPase domain of HSP90 chaperone/DNA topoisomerase II/histidine kinase"/>
    <property type="match status" value="1"/>
</dbReference>
<comment type="subcellular location">
    <subcellularLocation>
        <location evidence="2">Membrane</location>
        <topology evidence="2">Multi-pass membrane protein</topology>
    </subcellularLocation>
</comment>
<keyword evidence="10 13" id="KW-1133">Transmembrane helix</keyword>
<dbReference type="InterPro" id="IPR005467">
    <property type="entry name" value="His_kinase_dom"/>
</dbReference>
<dbReference type="GO" id="GO:0000155">
    <property type="term" value="F:phosphorelay sensor kinase activity"/>
    <property type="evidence" value="ECO:0007669"/>
    <property type="project" value="InterPro"/>
</dbReference>
<evidence type="ECO:0000256" key="4">
    <source>
        <dbReference type="ARBA" id="ARBA00022553"/>
    </source>
</evidence>
<feature type="domain" description="Histidine kinase" evidence="14">
    <location>
        <begin position="372"/>
        <end position="596"/>
    </location>
</feature>
<organism evidence="16 17">
    <name type="scientific">Halodesulfovibrio spirochaetisodalis</name>
    <dbReference type="NCBI Taxonomy" id="1560234"/>
    <lineage>
        <taxon>Bacteria</taxon>
        <taxon>Pseudomonadati</taxon>
        <taxon>Thermodesulfobacteriota</taxon>
        <taxon>Desulfovibrionia</taxon>
        <taxon>Desulfovibrionales</taxon>
        <taxon>Desulfovibrionaceae</taxon>
        <taxon>Halodesulfovibrio</taxon>
    </lineage>
</organism>
<dbReference type="Gene3D" id="3.30.565.10">
    <property type="entry name" value="Histidine kinase-like ATPase, C-terminal domain"/>
    <property type="match status" value="1"/>
</dbReference>
<evidence type="ECO:0000256" key="2">
    <source>
        <dbReference type="ARBA" id="ARBA00004141"/>
    </source>
</evidence>
<dbReference type="EC" id="2.7.13.3" evidence="3"/>
<keyword evidence="12 13" id="KW-0472">Membrane</keyword>
<reference evidence="16 17" key="1">
    <citation type="submission" date="2015-01" db="EMBL/GenBank/DDBJ databases">
        <title>Desulfovibrio sp. JC271 draft genome sequence.</title>
        <authorList>
            <person name="Shivani Y."/>
            <person name="Subhash Y."/>
            <person name="Sasikala C."/>
            <person name="Ramana C.V."/>
        </authorList>
    </citation>
    <scope>NUCLEOTIDE SEQUENCE [LARGE SCALE GENOMIC DNA]</scope>
    <source>
        <strain evidence="16 17">JC271</strain>
    </source>
</reference>
<dbReference type="SMART" id="SM00388">
    <property type="entry name" value="HisKA"/>
    <property type="match status" value="1"/>
</dbReference>
<keyword evidence="17" id="KW-1185">Reference proteome</keyword>
<dbReference type="InterPro" id="IPR035965">
    <property type="entry name" value="PAS-like_dom_sf"/>
</dbReference>
<evidence type="ECO:0000259" key="14">
    <source>
        <dbReference type="PROSITE" id="PS50109"/>
    </source>
</evidence>
<dbReference type="PROSITE" id="PS50109">
    <property type="entry name" value="HIS_KIN"/>
    <property type="match status" value="1"/>
</dbReference>
<dbReference type="InterPro" id="IPR003660">
    <property type="entry name" value="HAMP_dom"/>
</dbReference>
<dbReference type="FunFam" id="3.30.565.10:FF:000006">
    <property type="entry name" value="Sensor histidine kinase WalK"/>
    <property type="match status" value="1"/>
</dbReference>
<evidence type="ECO:0000256" key="10">
    <source>
        <dbReference type="ARBA" id="ARBA00022989"/>
    </source>
</evidence>
<dbReference type="SMART" id="SM00387">
    <property type="entry name" value="HATPase_c"/>
    <property type="match status" value="1"/>
</dbReference>
<dbReference type="InterPro" id="IPR000014">
    <property type="entry name" value="PAS"/>
</dbReference>
<evidence type="ECO:0000313" key="16">
    <source>
        <dbReference type="EMBL" id="OBQ45785.1"/>
    </source>
</evidence>
<keyword evidence="4" id="KW-0597">Phosphoprotein</keyword>
<dbReference type="SMART" id="SM00304">
    <property type="entry name" value="HAMP"/>
    <property type="match status" value="1"/>
</dbReference>
<dbReference type="CDD" id="cd00082">
    <property type="entry name" value="HisKA"/>
    <property type="match status" value="1"/>
</dbReference>
<dbReference type="PATRIC" id="fig|1560234.3.peg.2711"/>
<dbReference type="SUPFAM" id="SSF55785">
    <property type="entry name" value="PYP-like sensor domain (PAS domain)"/>
    <property type="match status" value="1"/>
</dbReference>
<keyword evidence="5" id="KW-0808">Transferase</keyword>
<proteinExistence type="predicted"/>
<evidence type="ECO:0000256" key="8">
    <source>
        <dbReference type="ARBA" id="ARBA00022777"/>
    </source>
</evidence>
<dbReference type="GO" id="GO:0007234">
    <property type="term" value="P:osmosensory signaling via phosphorelay pathway"/>
    <property type="evidence" value="ECO:0007669"/>
    <property type="project" value="TreeGrafter"/>
</dbReference>
<dbReference type="InterPro" id="IPR004358">
    <property type="entry name" value="Sig_transdc_His_kin-like_C"/>
</dbReference>
<comment type="catalytic activity">
    <reaction evidence="1">
        <text>ATP + protein L-histidine = ADP + protein N-phospho-L-histidine.</text>
        <dbReference type="EC" id="2.7.13.3"/>
    </reaction>
</comment>
<keyword evidence="7" id="KW-0547">Nucleotide-binding</keyword>
<name>A0A1B7X8S6_9BACT</name>
<dbReference type="GO" id="GO:0016020">
    <property type="term" value="C:membrane"/>
    <property type="evidence" value="ECO:0007669"/>
    <property type="project" value="UniProtKB-SubCell"/>
</dbReference>
<feature type="transmembrane region" description="Helical" evidence="13">
    <location>
        <begin position="12"/>
        <end position="29"/>
    </location>
</feature>
<evidence type="ECO:0000256" key="7">
    <source>
        <dbReference type="ARBA" id="ARBA00022741"/>
    </source>
</evidence>
<dbReference type="FunFam" id="1.10.287.130:FF:000001">
    <property type="entry name" value="Two-component sensor histidine kinase"/>
    <property type="match status" value="1"/>
</dbReference>
<evidence type="ECO:0000256" key="5">
    <source>
        <dbReference type="ARBA" id="ARBA00022679"/>
    </source>
</evidence>
<keyword evidence="6 13" id="KW-0812">Transmembrane</keyword>
<dbReference type="Pfam" id="PF13188">
    <property type="entry name" value="PAS_8"/>
    <property type="match status" value="1"/>
</dbReference>
<dbReference type="InterPro" id="IPR036097">
    <property type="entry name" value="HisK_dim/P_sf"/>
</dbReference>
<dbReference type="GO" id="GO:0030295">
    <property type="term" value="F:protein kinase activator activity"/>
    <property type="evidence" value="ECO:0007669"/>
    <property type="project" value="TreeGrafter"/>
</dbReference>
<evidence type="ECO:0000256" key="11">
    <source>
        <dbReference type="ARBA" id="ARBA00023012"/>
    </source>
</evidence>
<dbReference type="Proteomes" id="UP000091979">
    <property type="component" value="Unassembled WGS sequence"/>
</dbReference>
<dbReference type="Pfam" id="PF00672">
    <property type="entry name" value="HAMP"/>
    <property type="match status" value="1"/>
</dbReference>
<dbReference type="GO" id="GO:0000156">
    <property type="term" value="F:phosphorelay response regulator activity"/>
    <property type="evidence" value="ECO:0007669"/>
    <property type="project" value="TreeGrafter"/>
</dbReference>
<keyword evidence="11" id="KW-0902">Two-component regulatory system</keyword>
<protein>
    <recommendedName>
        <fullName evidence="3">histidine kinase</fullName>
        <ecNumber evidence="3">2.7.13.3</ecNumber>
    </recommendedName>
</protein>
<evidence type="ECO:0000256" key="3">
    <source>
        <dbReference type="ARBA" id="ARBA00012438"/>
    </source>
</evidence>
<dbReference type="CDD" id="cd06225">
    <property type="entry name" value="HAMP"/>
    <property type="match status" value="1"/>
</dbReference>
<dbReference type="AlphaFoldDB" id="A0A1B7X8S6"/>
<evidence type="ECO:0000256" key="12">
    <source>
        <dbReference type="ARBA" id="ARBA00023136"/>
    </source>
</evidence>
<accession>A0A1B7X8S6</accession>
<sequence length="599" mass="66673">MNNYSIRNRLLTGMFLLLMVALIPPFYYFDSSLRTDILRDAKDRAVTYLNTVAWTTHENTFSSIQEFDTWLKDLSRHLKVRVTYIVDGMVVADTNVPYAEIAQLPSHAKRPEVLTALEGQIGVEVRYSTTIQKDLIYAARTDIGQGVIPAGVLRVAIPASSASERLNRLEAGMLWVFIFTTFGTVLFGYLVTRPFLVSIRRLASAAQAIGLGQYQRRIRTYPGTEFEPLVTAINDMAQNIEMHLRMVVDQKHRLEAVFDGMTEGVMVLDERGKIHSCNSALISMLRCADGCEGRTVIEATMQPDLQKAVDDILGSPIPKNSSLVLELPDSVYIAVNLVPFRDRQEARKMVLVFHDVSEREQLERVRRDFVANVSHELKAPLTSIKGYAETLIDTPETPHSTAVKFLTTILRNADHMTKMVNSLLVLARSQHNKDSSQLTAVDGGAVVEQTVRDMMPAAQEKNITLQYHIERSDISVTADSDGLSEVLRNLVDNAIKYSPKDSTVSVGLRLRDGLAAFSVRDEGSGIPAESQNRIFERFYRLENEESPVAKDGSAGLGLAICRRIIRSYGGDIWVESPINSDTGTGAAFIFTLQKAGKLQ</sequence>
<dbReference type="Gene3D" id="1.10.287.130">
    <property type="match status" value="1"/>
</dbReference>
<dbReference type="PRINTS" id="PR00344">
    <property type="entry name" value="BCTRLSENSOR"/>
</dbReference>
<dbReference type="OrthoDB" id="9813151at2"/>
<dbReference type="Pfam" id="PF00512">
    <property type="entry name" value="HisKA"/>
    <property type="match status" value="1"/>
</dbReference>
<dbReference type="EMBL" id="JXMS01000041">
    <property type="protein sequence ID" value="OBQ45785.1"/>
    <property type="molecule type" value="Genomic_DNA"/>
</dbReference>
<evidence type="ECO:0000256" key="13">
    <source>
        <dbReference type="SAM" id="Phobius"/>
    </source>
</evidence>
<dbReference type="Gene3D" id="6.10.340.10">
    <property type="match status" value="1"/>
</dbReference>